<dbReference type="InterPro" id="IPR006456">
    <property type="entry name" value="ZF_HD_homeobox_Cys/His_dimer"/>
</dbReference>
<dbReference type="NCBIfam" id="TIGR01565">
    <property type="entry name" value="homeo_ZF_HD"/>
    <property type="match status" value="1"/>
</dbReference>
<comment type="subcellular location">
    <subcellularLocation>
        <location evidence="1">Nucleus</location>
    </subcellularLocation>
</comment>
<feature type="compositionally biased region" description="Basic and acidic residues" evidence="10">
    <location>
        <begin position="14"/>
        <end position="31"/>
    </location>
</feature>
<accession>A0A251UT50</accession>
<dbReference type="PANTHER" id="PTHR31948">
    <property type="entry name" value="ZINC-FINGER HOMEODOMAIN PROTEIN 2"/>
    <property type="match status" value="1"/>
</dbReference>
<dbReference type="GO" id="GO:0008270">
    <property type="term" value="F:zinc ion binding"/>
    <property type="evidence" value="ECO:0007669"/>
    <property type="project" value="UniProtKB-KW"/>
</dbReference>
<feature type="compositionally biased region" description="Polar residues" evidence="10">
    <location>
        <begin position="1"/>
        <end position="13"/>
    </location>
</feature>
<dbReference type="FunFam" id="1.10.10.60:FF:000257">
    <property type="entry name" value="Zinc-finger homeodomain protein 2"/>
    <property type="match status" value="1"/>
</dbReference>
<evidence type="ECO:0000256" key="9">
    <source>
        <dbReference type="ARBA" id="ARBA00023242"/>
    </source>
</evidence>
<keyword evidence="5" id="KW-0805">Transcription regulation</keyword>
<proteinExistence type="predicted"/>
<dbReference type="GO" id="GO:0006355">
    <property type="term" value="P:regulation of DNA-templated transcription"/>
    <property type="evidence" value="ECO:0000318"/>
    <property type="project" value="GO_Central"/>
</dbReference>
<dbReference type="SUPFAM" id="SSF46689">
    <property type="entry name" value="Homeodomain-like"/>
    <property type="match status" value="1"/>
</dbReference>
<evidence type="ECO:0000313" key="12">
    <source>
        <dbReference type="EMBL" id="KAF5806722.1"/>
    </source>
</evidence>
<dbReference type="InterPro" id="IPR006455">
    <property type="entry name" value="Homeodomain_ZF_HD"/>
</dbReference>
<dbReference type="InParanoid" id="A0A251UT50"/>
<sequence>MQTSSPYNNNNNHLIRESSSETVDHGLDPDRFPGTGASVTPISVGSKLLKSTVQVPRYRECLKNHAANMGGNITDGCGEFMPSGDDGTLEALKCAACNCHRNFHRIEYPTTSPSTGPFLQLPPPLPSPSPSPSFHHHHHHRTPPALSHHHPHHPHPNWASSINAPPVKMAFGGSLGGGTGGAESSSEELNFNTGAHINAPQYGVTKKRFRTKFTQDQKDKMLEFAEKVGWRIPREDDPEVQRFCADVGVKRKVLKVWMHNNKATSGKKQAQDSNDNIN</sequence>
<evidence type="ECO:0000256" key="5">
    <source>
        <dbReference type="ARBA" id="ARBA00023015"/>
    </source>
</evidence>
<reference evidence="12 14" key="1">
    <citation type="journal article" date="2017" name="Nature">
        <title>The sunflower genome provides insights into oil metabolism, flowering and Asterid evolution.</title>
        <authorList>
            <person name="Badouin H."/>
            <person name="Gouzy J."/>
            <person name="Grassa C.J."/>
            <person name="Murat F."/>
            <person name="Staton S.E."/>
            <person name="Cottret L."/>
            <person name="Lelandais-Briere C."/>
            <person name="Owens G.L."/>
            <person name="Carrere S."/>
            <person name="Mayjonade B."/>
            <person name="Legrand L."/>
            <person name="Gill N."/>
            <person name="Kane N.C."/>
            <person name="Bowers J.E."/>
            <person name="Hubner S."/>
            <person name="Bellec A."/>
            <person name="Berard A."/>
            <person name="Berges H."/>
            <person name="Blanchet N."/>
            <person name="Boniface M.C."/>
            <person name="Brunel D."/>
            <person name="Catrice O."/>
            <person name="Chaidir N."/>
            <person name="Claudel C."/>
            <person name="Donnadieu C."/>
            <person name="Faraut T."/>
            <person name="Fievet G."/>
            <person name="Helmstetter N."/>
            <person name="King M."/>
            <person name="Knapp S.J."/>
            <person name="Lai Z."/>
            <person name="Le Paslier M.C."/>
            <person name="Lippi Y."/>
            <person name="Lorenzon L."/>
            <person name="Mandel J.R."/>
            <person name="Marage G."/>
            <person name="Marchand G."/>
            <person name="Marquand E."/>
            <person name="Bret-Mestries E."/>
            <person name="Morien E."/>
            <person name="Nambeesan S."/>
            <person name="Nguyen T."/>
            <person name="Pegot-Espagnet P."/>
            <person name="Pouilly N."/>
            <person name="Raftis F."/>
            <person name="Sallet E."/>
            <person name="Schiex T."/>
            <person name="Thomas J."/>
            <person name="Vandecasteele C."/>
            <person name="Vares D."/>
            <person name="Vear F."/>
            <person name="Vautrin S."/>
            <person name="Crespi M."/>
            <person name="Mangin B."/>
            <person name="Burke J.M."/>
            <person name="Salse J."/>
            <person name="Munos S."/>
            <person name="Vincourt P."/>
            <person name="Rieseberg L.H."/>
            <person name="Langlade N.B."/>
        </authorList>
    </citation>
    <scope>NUCLEOTIDE SEQUENCE [LARGE SCALE GENOMIC DNA]</scope>
    <source>
        <strain evidence="14">cv. SF193</strain>
        <tissue evidence="12">Leaves</tissue>
    </source>
</reference>
<evidence type="ECO:0000256" key="10">
    <source>
        <dbReference type="SAM" id="MobiDB-lite"/>
    </source>
</evidence>
<evidence type="ECO:0000313" key="13">
    <source>
        <dbReference type="EMBL" id="OTG26274.1"/>
    </source>
</evidence>
<dbReference type="Pfam" id="PF04770">
    <property type="entry name" value="ZF-HD_dimer"/>
    <property type="match status" value="1"/>
</dbReference>
<dbReference type="GO" id="GO:0005634">
    <property type="term" value="C:nucleus"/>
    <property type="evidence" value="ECO:0000318"/>
    <property type="project" value="GO_Central"/>
</dbReference>
<feature type="domain" description="ZF-HD dimerization-type" evidence="11">
    <location>
        <begin position="58"/>
        <end position="107"/>
    </location>
</feature>
<dbReference type="GO" id="GO:0003700">
    <property type="term" value="F:DNA-binding transcription factor activity"/>
    <property type="evidence" value="ECO:0000318"/>
    <property type="project" value="GO_Central"/>
</dbReference>
<evidence type="ECO:0000256" key="7">
    <source>
        <dbReference type="ARBA" id="ARBA00023155"/>
    </source>
</evidence>
<keyword evidence="8" id="KW-0804">Transcription</keyword>
<feature type="compositionally biased region" description="Pro residues" evidence="10">
    <location>
        <begin position="120"/>
        <end position="131"/>
    </location>
</feature>
<dbReference type="Proteomes" id="UP000215914">
    <property type="component" value="Chromosome 5"/>
</dbReference>
<dbReference type="OrthoDB" id="1910053at2759"/>
<dbReference type="PROSITE" id="PS51523">
    <property type="entry name" value="ZF_HD_DIMER"/>
    <property type="match status" value="1"/>
</dbReference>
<keyword evidence="14" id="KW-1185">Reference proteome</keyword>
<dbReference type="SMR" id="A0A251UT50"/>
<keyword evidence="3" id="KW-0863">Zinc-finger</keyword>
<keyword evidence="2" id="KW-0479">Metal-binding</keyword>
<dbReference type="NCBIfam" id="TIGR01566">
    <property type="entry name" value="ZF_HD_prot_N"/>
    <property type="match status" value="1"/>
</dbReference>
<evidence type="ECO:0000313" key="14">
    <source>
        <dbReference type="Proteomes" id="UP000215914"/>
    </source>
</evidence>
<evidence type="ECO:0000256" key="8">
    <source>
        <dbReference type="ARBA" id="ARBA00023163"/>
    </source>
</evidence>
<dbReference type="Gramene" id="mRNA:HanXRQr2_Chr05g0224921">
    <property type="protein sequence ID" value="CDS:HanXRQr2_Chr05g0224921.1"/>
    <property type="gene ID" value="HanXRQr2_Chr05g0224921"/>
</dbReference>
<organism evidence="13 14">
    <name type="scientific">Helianthus annuus</name>
    <name type="common">Common sunflower</name>
    <dbReference type="NCBI Taxonomy" id="4232"/>
    <lineage>
        <taxon>Eukaryota</taxon>
        <taxon>Viridiplantae</taxon>
        <taxon>Streptophyta</taxon>
        <taxon>Embryophyta</taxon>
        <taxon>Tracheophyta</taxon>
        <taxon>Spermatophyta</taxon>
        <taxon>Magnoliopsida</taxon>
        <taxon>eudicotyledons</taxon>
        <taxon>Gunneridae</taxon>
        <taxon>Pentapetalae</taxon>
        <taxon>asterids</taxon>
        <taxon>campanulids</taxon>
        <taxon>Asterales</taxon>
        <taxon>Asteraceae</taxon>
        <taxon>Asteroideae</taxon>
        <taxon>Heliantheae alliance</taxon>
        <taxon>Heliantheae</taxon>
        <taxon>Helianthus</taxon>
    </lineage>
</organism>
<keyword evidence="4" id="KW-0862">Zinc</keyword>
<protein>
    <submittedName>
        <fullName evidence="13">Putative homeobox protein 21</fullName>
    </submittedName>
    <submittedName>
        <fullName evidence="12">Transcription factor ZF-HD family</fullName>
    </submittedName>
</protein>
<feature type="region of interest" description="Disordered" evidence="10">
    <location>
        <begin position="1"/>
        <end position="39"/>
    </location>
</feature>
<evidence type="ECO:0000256" key="3">
    <source>
        <dbReference type="ARBA" id="ARBA00022771"/>
    </source>
</evidence>
<evidence type="ECO:0000256" key="4">
    <source>
        <dbReference type="ARBA" id="ARBA00022833"/>
    </source>
</evidence>
<keyword evidence="9" id="KW-0539">Nucleus</keyword>
<evidence type="ECO:0000256" key="2">
    <source>
        <dbReference type="ARBA" id="ARBA00022723"/>
    </source>
</evidence>
<dbReference type="PANTHER" id="PTHR31948:SF60">
    <property type="entry name" value="ZINC-FINGER HOMEODOMAIN PROTEIN 5"/>
    <property type="match status" value="1"/>
</dbReference>
<keyword evidence="6 13" id="KW-0238">DNA-binding</keyword>
<reference evidence="12" key="3">
    <citation type="submission" date="2020-06" db="EMBL/GenBank/DDBJ databases">
        <title>Helianthus annuus Genome sequencing and assembly Release 2.</title>
        <authorList>
            <person name="Gouzy J."/>
            <person name="Langlade N."/>
            <person name="Munos S."/>
        </authorList>
    </citation>
    <scope>NUCLEOTIDE SEQUENCE</scope>
    <source>
        <tissue evidence="12">Leaves</tissue>
    </source>
</reference>
<name>A0A251UT50_HELAN</name>
<evidence type="ECO:0000256" key="1">
    <source>
        <dbReference type="ARBA" id="ARBA00004123"/>
    </source>
</evidence>
<dbReference type="OMA" id="NTRVSCN"/>
<dbReference type="Gene3D" id="1.10.10.60">
    <property type="entry name" value="Homeodomain-like"/>
    <property type="match status" value="1"/>
</dbReference>
<dbReference type="InterPro" id="IPR009057">
    <property type="entry name" value="Homeodomain-like_sf"/>
</dbReference>
<evidence type="ECO:0000259" key="11">
    <source>
        <dbReference type="PROSITE" id="PS51523"/>
    </source>
</evidence>
<keyword evidence="7 13" id="KW-0371">Homeobox</keyword>
<evidence type="ECO:0000256" key="6">
    <source>
        <dbReference type="ARBA" id="ARBA00023125"/>
    </source>
</evidence>
<dbReference type="GO" id="GO:0000976">
    <property type="term" value="F:transcription cis-regulatory region binding"/>
    <property type="evidence" value="ECO:0000318"/>
    <property type="project" value="GO_Central"/>
</dbReference>
<dbReference type="FunCoup" id="A0A251UT50">
    <property type="interactions" value="207"/>
</dbReference>
<feature type="compositionally biased region" description="Basic residues" evidence="10">
    <location>
        <begin position="134"/>
        <end position="155"/>
    </location>
</feature>
<reference evidence="13" key="2">
    <citation type="submission" date="2017-02" db="EMBL/GenBank/DDBJ databases">
        <title>Sunflower complete genome.</title>
        <authorList>
            <person name="Langlade N."/>
            <person name="Munos S."/>
        </authorList>
    </citation>
    <scope>NUCLEOTIDE SEQUENCE [LARGE SCALE GENOMIC DNA]</scope>
    <source>
        <tissue evidence="13">Leaves</tissue>
    </source>
</reference>
<dbReference type="EMBL" id="MNCJ02000320">
    <property type="protein sequence ID" value="KAF5806722.1"/>
    <property type="molecule type" value="Genomic_DNA"/>
</dbReference>
<feature type="region of interest" description="Disordered" evidence="10">
    <location>
        <begin position="111"/>
        <end position="164"/>
    </location>
</feature>
<dbReference type="AlphaFoldDB" id="A0A251UT50"/>
<gene>
    <name evidence="13" type="primary">ATHB21</name>
    <name evidence="13" type="ORF">HannXRQ_Chr05g0156851</name>
    <name evidence="12" type="ORF">HanXRQr2_Chr05g0224921</name>
</gene>
<dbReference type="EMBL" id="CM007894">
    <property type="protein sequence ID" value="OTG26274.1"/>
    <property type="molecule type" value="Genomic_DNA"/>
</dbReference>